<protein>
    <submittedName>
        <fullName evidence="1">Uncharacterized protein</fullName>
    </submittedName>
</protein>
<organism evidence="1 2">
    <name type="scientific">Linnemannia elongata AG-77</name>
    <dbReference type="NCBI Taxonomy" id="1314771"/>
    <lineage>
        <taxon>Eukaryota</taxon>
        <taxon>Fungi</taxon>
        <taxon>Fungi incertae sedis</taxon>
        <taxon>Mucoromycota</taxon>
        <taxon>Mortierellomycotina</taxon>
        <taxon>Mortierellomycetes</taxon>
        <taxon>Mortierellales</taxon>
        <taxon>Mortierellaceae</taxon>
        <taxon>Linnemannia</taxon>
    </lineage>
</organism>
<dbReference type="STRING" id="1314771.A0A197K8R8"/>
<dbReference type="OrthoDB" id="10252740at2759"/>
<proteinExistence type="predicted"/>
<dbReference type="Gene3D" id="3.30.420.10">
    <property type="entry name" value="Ribonuclease H-like superfamily/Ribonuclease H"/>
    <property type="match status" value="1"/>
</dbReference>
<dbReference type="AlphaFoldDB" id="A0A197K8R8"/>
<sequence length="70" mass="7617">MQKDLADQSGICPPGTVSHVGLIRTSTPAQCYVLCNENRFHVGQFPETGRHTVLLCARCTRSVVMVPAAF</sequence>
<gene>
    <name evidence="1" type="ORF">K457DRAFT_15280</name>
</gene>
<dbReference type="GO" id="GO:0003676">
    <property type="term" value="F:nucleic acid binding"/>
    <property type="evidence" value="ECO:0007669"/>
    <property type="project" value="InterPro"/>
</dbReference>
<dbReference type="InterPro" id="IPR036397">
    <property type="entry name" value="RNaseH_sf"/>
</dbReference>
<accession>A0A197K8R8</accession>
<dbReference type="Proteomes" id="UP000078512">
    <property type="component" value="Unassembled WGS sequence"/>
</dbReference>
<evidence type="ECO:0000313" key="1">
    <source>
        <dbReference type="EMBL" id="OAQ34077.1"/>
    </source>
</evidence>
<name>A0A197K8R8_9FUNG</name>
<dbReference type="EMBL" id="KV442019">
    <property type="protein sequence ID" value="OAQ34077.1"/>
    <property type="molecule type" value="Genomic_DNA"/>
</dbReference>
<keyword evidence="2" id="KW-1185">Reference proteome</keyword>
<evidence type="ECO:0000313" key="2">
    <source>
        <dbReference type="Proteomes" id="UP000078512"/>
    </source>
</evidence>
<reference evidence="1 2" key="1">
    <citation type="submission" date="2016-05" db="EMBL/GenBank/DDBJ databases">
        <title>Genome sequencing reveals origins of a unique bacterial endosymbiosis in the earliest lineages of terrestrial Fungi.</title>
        <authorList>
            <consortium name="DOE Joint Genome Institute"/>
            <person name="Uehling J."/>
            <person name="Gryganskyi A."/>
            <person name="Hameed K."/>
            <person name="Tschaplinski T."/>
            <person name="Misztal P."/>
            <person name="Wu S."/>
            <person name="Desiro A."/>
            <person name="Vande Pol N."/>
            <person name="Du Z.-Y."/>
            <person name="Zienkiewicz A."/>
            <person name="Zienkiewicz K."/>
            <person name="Morin E."/>
            <person name="Tisserant E."/>
            <person name="Splivallo R."/>
            <person name="Hainaut M."/>
            <person name="Henrissat B."/>
            <person name="Ohm R."/>
            <person name="Kuo A."/>
            <person name="Yan J."/>
            <person name="Lipzen A."/>
            <person name="Nolan M."/>
            <person name="Labutti K."/>
            <person name="Barry K."/>
            <person name="Goldstein A."/>
            <person name="Labbe J."/>
            <person name="Schadt C."/>
            <person name="Tuskan G."/>
            <person name="Grigoriev I."/>
            <person name="Martin F."/>
            <person name="Vilgalys R."/>
            <person name="Bonito G."/>
        </authorList>
    </citation>
    <scope>NUCLEOTIDE SEQUENCE [LARGE SCALE GENOMIC DNA]</scope>
    <source>
        <strain evidence="1 2">AG-77</strain>
    </source>
</reference>